<evidence type="ECO:0000313" key="5">
    <source>
        <dbReference type="Proteomes" id="UP000593625"/>
    </source>
</evidence>
<name>A0A7L9ME95_BRUSS</name>
<dbReference type="Proteomes" id="UP000593625">
    <property type="component" value="Chromosome I"/>
</dbReference>
<evidence type="ECO:0000256" key="2">
    <source>
        <dbReference type="SAM" id="Phobius"/>
    </source>
</evidence>
<feature type="region of interest" description="Disordered" evidence="1">
    <location>
        <begin position="1"/>
        <end position="24"/>
    </location>
</feature>
<dbReference type="AlphaFoldDB" id="A0A7L9ME95"/>
<dbReference type="Pfam" id="PF01609">
    <property type="entry name" value="DDE_Tnp_1"/>
    <property type="match status" value="1"/>
</dbReference>
<feature type="domain" description="Transposase IS4-like" evidence="3">
    <location>
        <begin position="21"/>
        <end position="110"/>
    </location>
</feature>
<dbReference type="InterPro" id="IPR002559">
    <property type="entry name" value="Transposase_11"/>
</dbReference>
<dbReference type="GO" id="GO:0006313">
    <property type="term" value="P:DNA transposition"/>
    <property type="evidence" value="ECO:0007669"/>
    <property type="project" value="InterPro"/>
</dbReference>
<gene>
    <name evidence="4" type="ORF">HUZ30_02390</name>
</gene>
<keyword evidence="2" id="KW-1133">Transmembrane helix</keyword>
<dbReference type="GO" id="GO:0003677">
    <property type="term" value="F:DNA binding"/>
    <property type="evidence" value="ECO:0007669"/>
    <property type="project" value="InterPro"/>
</dbReference>
<sequence length="116" mass="13628">MKNTNQSPRPQPRQPVDAPQLEPLPPTRLCAADAAYDSDALRDFLTARGTQRVIPNNPTRKRIRPFDPIAYRRRNIIERTFCRLKDWRRIATRYDKLMINFAATCYIAAIVTWWIN</sequence>
<accession>A0A7L9ME95</accession>
<evidence type="ECO:0000259" key="3">
    <source>
        <dbReference type="Pfam" id="PF01609"/>
    </source>
</evidence>
<reference evidence="4 5" key="1">
    <citation type="submission" date="2020-06" db="EMBL/GenBank/DDBJ databases">
        <title>New insights into brucella suis CRO type strains.</title>
        <authorList>
            <person name="Duvnjak S."/>
            <person name="Pavlinec Z."/>
            <person name="Vaser R."/>
            <person name="Sikic M."/>
            <person name="Kizanovic K."/>
            <person name="Spicic S."/>
        </authorList>
    </citation>
    <scope>NUCLEOTIDE SEQUENCE [LARGE SCALE GENOMIC DNA]</scope>
    <source>
        <strain evidence="4 5">CVI_72</strain>
    </source>
</reference>
<evidence type="ECO:0000256" key="1">
    <source>
        <dbReference type="SAM" id="MobiDB-lite"/>
    </source>
</evidence>
<dbReference type="GO" id="GO:0004803">
    <property type="term" value="F:transposase activity"/>
    <property type="evidence" value="ECO:0007669"/>
    <property type="project" value="InterPro"/>
</dbReference>
<protein>
    <submittedName>
        <fullName evidence="4">Transposase</fullName>
    </submittedName>
</protein>
<organism evidence="4 5">
    <name type="scientific">Brucella suis bv. 4</name>
    <dbReference type="NCBI Taxonomy" id="1567501"/>
    <lineage>
        <taxon>Bacteria</taxon>
        <taxon>Pseudomonadati</taxon>
        <taxon>Pseudomonadota</taxon>
        <taxon>Alphaproteobacteria</taxon>
        <taxon>Hyphomicrobiales</taxon>
        <taxon>Brucellaceae</taxon>
        <taxon>Brucella/Ochrobactrum group</taxon>
        <taxon>Brucella</taxon>
    </lineage>
</organism>
<dbReference type="PANTHER" id="PTHR30007">
    <property type="entry name" value="PHP DOMAIN PROTEIN"/>
    <property type="match status" value="1"/>
</dbReference>
<feature type="transmembrane region" description="Helical" evidence="2">
    <location>
        <begin position="97"/>
        <end position="115"/>
    </location>
</feature>
<keyword evidence="2" id="KW-0472">Membrane</keyword>
<dbReference type="PANTHER" id="PTHR30007:SF1">
    <property type="entry name" value="BLR1914 PROTEIN"/>
    <property type="match status" value="1"/>
</dbReference>
<keyword evidence="2" id="KW-0812">Transmembrane</keyword>
<proteinExistence type="predicted"/>
<evidence type="ECO:0000313" key="4">
    <source>
        <dbReference type="EMBL" id="QOK64889.1"/>
    </source>
</evidence>
<dbReference type="EMBL" id="CP054955">
    <property type="protein sequence ID" value="QOK64889.1"/>
    <property type="molecule type" value="Genomic_DNA"/>
</dbReference>